<protein>
    <submittedName>
        <fullName evidence="2">Uncharacterized protein</fullName>
    </submittedName>
</protein>
<accession>A0ABQ2HPN1</accession>
<evidence type="ECO:0000313" key="2">
    <source>
        <dbReference type="EMBL" id="GGM87973.1"/>
    </source>
</evidence>
<dbReference type="EMBL" id="BMNC01000003">
    <property type="protein sequence ID" value="GGM87973.1"/>
    <property type="molecule type" value="Genomic_DNA"/>
</dbReference>
<keyword evidence="1" id="KW-1133">Transmembrane helix</keyword>
<comment type="caution">
    <text evidence="2">The sequence shown here is derived from an EMBL/GenBank/DDBJ whole genome shotgun (WGS) entry which is preliminary data.</text>
</comment>
<feature type="transmembrane region" description="Helical" evidence="1">
    <location>
        <begin position="63"/>
        <end position="84"/>
    </location>
</feature>
<reference evidence="3" key="1">
    <citation type="journal article" date="2019" name="Int. J. Syst. Evol. Microbiol.">
        <title>The Global Catalogue of Microorganisms (GCM) 10K type strain sequencing project: providing services to taxonomists for standard genome sequencing and annotation.</title>
        <authorList>
            <consortium name="The Broad Institute Genomics Platform"/>
            <consortium name="The Broad Institute Genome Sequencing Center for Infectious Disease"/>
            <person name="Wu L."/>
            <person name="Ma J."/>
        </authorList>
    </citation>
    <scope>NUCLEOTIDE SEQUENCE [LARGE SCALE GENOMIC DNA]</scope>
    <source>
        <strain evidence="3">CGMCC 4.7319</strain>
    </source>
</reference>
<name>A0ABQ2HPN1_9PSEU</name>
<keyword evidence="1" id="KW-0812">Transmembrane</keyword>
<dbReference type="Proteomes" id="UP000597656">
    <property type="component" value="Unassembled WGS sequence"/>
</dbReference>
<feature type="transmembrane region" description="Helical" evidence="1">
    <location>
        <begin position="20"/>
        <end position="42"/>
    </location>
</feature>
<feature type="transmembrane region" description="Helical" evidence="1">
    <location>
        <begin position="194"/>
        <end position="214"/>
    </location>
</feature>
<proteinExistence type="predicted"/>
<dbReference type="RefSeq" id="WP_189154919.1">
    <property type="nucleotide sequence ID" value="NZ_BMNC01000003.1"/>
</dbReference>
<organism evidence="2 3">
    <name type="scientific">Lentzea pudingi</name>
    <dbReference type="NCBI Taxonomy" id="1789439"/>
    <lineage>
        <taxon>Bacteria</taxon>
        <taxon>Bacillati</taxon>
        <taxon>Actinomycetota</taxon>
        <taxon>Actinomycetes</taxon>
        <taxon>Pseudonocardiales</taxon>
        <taxon>Pseudonocardiaceae</taxon>
        <taxon>Lentzea</taxon>
    </lineage>
</organism>
<keyword evidence="3" id="KW-1185">Reference proteome</keyword>
<evidence type="ECO:0000313" key="3">
    <source>
        <dbReference type="Proteomes" id="UP000597656"/>
    </source>
</evidence>
<sequence>MTALLTEASKRVGAHWFTAVLLPGLVLVACGATAFTLGHAHALDLTRLTGEVGKLLKAQQGQLVMTGALSIAAAGVLGTAAAGIGKAVQRWWLRERFLTGGLLTRSRWSRRTRALKAAERAEIVPIAAYLPQRPTWIGDRVRLVETRVRAEYHVSAALVWPRVWLLLTEDARRPISDARARYADAVTLTGWGTFYLLAGVLWWPALVIGGAVWLTAWRRARDTLTEHADLVEAAIDVHLHALGEALGVTEGKAIDDRLRKSGP</sequence>
<evidence type="ECO:0000256" key="1">
    <source>
        <dbReference type="SAM" id="Phobius"/>
    </source>
</evidence>
<gene>
    <name evidence="2" type="ORF">GCM10011609_25900</name>
</gene>
<keyword evidence="1" id="KW-0472">Membrane</keyword>